<evidence type="ECO:0000256" key="1">
    <source>
        <dbReference type="PROSITE-ProRule" id="PRU00703"/>
    </source>
</evidence>
<dbReference type="Proteomes" id="UP001268683">
    <property type="component" value="Chromosome"/>
</dbReference>
<sequence>MKYKIKNSQQLIEAVKESIQFAFQPIVNAGTGGTYAVEALLRGHEACGFASIAGVFDCAWELRCLEQVDRELRKIAIESFAKLSFRDHIKLFYNLDGRIFEREDEDPNWSSEILARNDIQPSQLVFELSEHYNNSDASYFSEHLQSVRDRGIRVAIDDFGRGFSEMKLLYDHQAEYLKIDRFFVDGIAASNKKRLFVSSIVNLAHVLGLRVVAEGIEEEQDYLECRAIGCDLIQGYFISVPETNHANLKPAYEHIEAVLSTDRRRKANHVTDLSAWIEDVESVSVNADIKEVLEKFKRQSDHSILPLVDCHNVPVGILREQDFKAYLYDQFGWDLLHNKSIGNSMQRFCVSCPVTDVTVPVRSLLEIYSLAGEGGGVEGADGLIVTENGKYKGFLKSEALLRIFSSITLAEARDQNPLTGLPGNNVINDHIADLLLTGESSSIVYFDFNEFKPFNDAYGFRQGDRVIILFSELLRKRFGAQDDVFIGHVGGDDFFLGFRRRRAQAIKNEIQFIMDDFKAAIESFYQEEDRKRGKIVMEDRHGQVREFDLLNTAAAIVELDSETGESFDSLSRKIVEAKNQSKKRRGQVFLHEVNSPENKLEFTRA</sequence>
<evidence type="ECO:0000259" key="4">
    <source>
        <dbReference type="PROSITE" id="PS51371"/>
    </source>
</evidence>
<accession>A0AA52EF70</accession>
<dbReference type="Pfam" id="PF00563">
    <property type="entry name" value="EAL"/>
    <property type="match status" value="1"/>
</dbReference>
<dbReference type="AlphaFoldDB" id="A0AA52EF70"/>
<evidence type="ECO:0000259" key="2">
    <source>
        <dbReference type="PROSITE" id="PS50883"/>
    </source>
</evidence>
<dbReference type="Pfam" id="PF00571">
    <property type="entry name" value="CBS"/>
    <property type="match status" value="1"/>
</dbReference>
<feature type="domain" description="GGDEF" evidence="3">
    <location>
        <begin position="439"/>
        <end position="593"/>
    </location>
</feature>
<reference evidence="5" key="1">
    <citation type="submission" date="2023-04" db="EMBL/GenBank/DDBJ databases">
        <title>Complete genome sequence of Temperatibacter marinus.</title>
        <authorList>
            <person name="Rong J.-C."/>
            <person name="Yi M.-L."/>
            <person name="Zhao Q."/>
        </authorList>
    </citation>
    <scope>NUCLEOTIDE SEQUENCE</scope>
    <source>
        <strain evidence="5">NBRC 110045</strain>
    </source>
</reference>
<dbReference type="SUPFAM" id="SSF54631">
    <property type="entry name" value="CBS-domain pair"/>
    <property type="match status" value="1"/>
</dbReference>
<dbReference type="PROSITE" id="PS51371">
    <property type="entry name" value="CBS"/>
    <property type="match status" value="1"/>
</dbReference>
<evidence type="ECO:0000313" key="5">
    <source>
        <dbReference type="EMBL" id="WND01429.1"/>
    </source>
</evidence>
<dbReference type="InterPro" id="IPR046342">
    <property type="entry name" value="CBS_dom_sf"/>
</dbReference>
<dbReference type="InterPro" id="IPR050706">
    <property type="entry name" value="Cyclic-di-GMP_PDE-like"/>
</dbReference>
<dbReference type="CDD" id="cd01948">
    <property type="entry name" value="EAL"/>
    <property type="match status" value="1"/>
</dbReference>
<dbReference type="SMART" id="SM00052">
    <property type="entry name" value="EAL"/>
    <property type="match status" value="1"/>
</dbReference>
<dbReference type="InterPro" id="IPR000644">
    <property type="entry name" value="CBS_dom"/>
</dbReference>
<dbReference type="Gene3D" id="3.30.70.270">
    <property type="match status" value="1"/>
</dbReference>
<dbReference type="RefSeq" id="WP_310797257.1">
    <property type="nucleotide sequence ID" value="NZ_CP123872.1"/>
</dbReference>
<dbReference type="PANTHER" id="PTHR33121">
    <property type="entry name" value="CYCLIC DI-GMP PHOSPHODIESTERASE PDEF"/>
    <property type="match status" value="1"/>
</dbReference>
<dbReference type="InterPro" id="IPR035919">
    <property type="entry name" value="EAL_sf"/>
</dbReference>
<dbReference type="InterPro" id="IPR001633">
    <property type="entry name" value="EAL_dom"/>
</dbReference>
<dbReference type="Gene3D" id="3.10.580.10">
    <property type="entry name" value="CBS-domain"/>
    <property type="match status" value="1"/>
</dbReference>
<dbReference type="EMBL" id="CP123872">
    <property type="protein sequence ID" value="WND01429.1"/>
    <property type="molecule type" value="Genomic_DNA"/>
</dbReference>
<proteinExistence type="predicted"/>
<keyword evidence="1" id="KW-0129">CBS domain</keyword>
<dbReference type="SMART" id="SM00116">
    <property type="entry name" value="CBS"/>
    <property type="match status" value="1"/>
</dbReference>
<dbReference type="InterPro" id="IPR029787">
    <property type="entry name" value="Nucleotide_cyclase"/>
</dbReference>
<dbReference type="PROSITE" id="PS50887">
    <property type="entry name" value="GGDEF"/>
    <property type="match status" value="1"/>
</dbReference>
<protein>
    <submittedName>
        <fullName evidence="5">GGDEF domain-containing protein</fullName>
    </submittedName>
</protein>
<name>A0AA52EF70_9PROT</name>
<dbReference type="PROSITE" id="PS50883">
    <property type="entry name" value="EAL"/>
    <property type="match status" value="1"/>
</dbReference>
<dbReference type="SUPFAM" id="SSF55073">
    <property type="entry name" value="Nucleotide cyclase"/>
    <property type="match status" value="1"/>
</dbReference>
<evidence type="ECO:0000259" key="3">
    <source>
        <dbReference type="PROSITE" id="PS50887"/>
    </source>
</evidence>
<dbReference type="GO" id="GO:0071111">
    <property type="term" value="F:cyclic-guanylate-specific phosphodiesterase activity"/>
    <property type="evidence" value="ECO:0007669"/>
    <property type="project" value="InterPro"/>
</dbReference>
<dbReference type="SMART" id="SM00267">
    <property type="entry name" value="GGDEF"/>
    <property type="match status" value="1"/>
</dbReference>
<dbReference type="Gene3D" id="3.20.20.450">
    <property type="entry name" value="EAL domain"/>
    <property type="match status" value="1"/>
</dbReference>
<evidence type="ECO:0000313" key="6">
    <source>
        <dbReference type="Proteomes" id="UP001268683"/>
    </source>
</evidence>
<gene>
    <name evidence="5" type="ORF">QGN29_07640</name>
</gene>
<organism evidence="5 6">
    <name type="scientific">Temperatibacter marinus</name>
    <dbReference type="NCBI Taxonomy" id="1456591"/>
    <lineage>
        <taxon>Bacteria</taxon>
        <taxon>Pseudomonadati</taxon>
        <taxon>Pseudomonadota</taxon>
        <taxon>Alphaproteobacteria</taxon>
        <taxon>Kordiimonadales</taxon>
        <taxon>Temperatibacteraceae</taxon>
        <taxon>Temperatibacter</taxon>
    </lineage>
</organism>
<feature type="domain" description="EAL" evidence="2">
    <location>
        <begin position="1"/>
        <end position="255"/>
    </location>
</feature>
<feature type="domain" description="CBS" evidence="4">
    <location>
        <begin position="276"/>
        <end position="335"/>
    </location>
</feature>
<dbReference type="Pfam" id="PF00990">
    <property type="entry name" value="GGDEF"/>
    <property type="match status" value="1"/>
</dbReference>
<dbReference type="InterPro" id="IPR043128">
    <property type="entry name" value="Rev_trsase/Diguanyl_cyclase"/>
</dbReference>
<keyword evidence="6" id="KW-1185">Reference proteome</keyword>
<dbReference type="SUPFAM" id="SSF141868">
    <property type="entry name" value="EAL domain-like"/>
    <property type="match status" value="1"/>
</dbReference>
<dbReference type="KEGG" id="tmk:QGN29_07640"/>
<dbReference type="PANTHER" id="PTHR33121:SF76">
    <property type="entry name" value="SIGNALING PROTEIN"/>
    <property type="match status" value="1"/>
</dbReference>
<dbReference type="InterPro" id="IPR000160">
    <property type="entry name" value="GGDEF_dom"/>
</dbReference>